<comment type="subunit">
    <text evidence="1">Homodimer.</text>
</comment>
<dbReference type="GO" id="GO:0000256">
    <property type="term" value="P:allantoin catabolic process"/>
    <property type="evidence" value="ECO:0007669"/>
    <property type="project" value="InterPro"/>
</dbReference>
<dbReference type="Gene3D" id="2.60.120.480">
    <property type="entry name" value="Ureidoglycolate hydrolase"/>
    <property type="match status" value="1"/>
</dbReference>
<proteinExistence type="predicted"/>
<evidence type="ECO:0000313" key="6">
    <source>
        <dbReference type="Proteomes" id="UP000248975"/>
    </source>
</evidence>
<dbReference type="InterPro" id="IPR024060">
    <property type="entry name" value="Ureidoglycolate_lyase_dom_sf"/>
</dbReference>
<dbReference type="InterPro" id="IPR011051">
    <property type="entry name" value="RmlC_Cupin_sf"/>
</dbReference>
<evidence type="ECO:0000256" key="4">
    <source>
        <dbReference type="ARBA" id="ARBA00047684"/>
    </source>
</evidence>
<keyword evidence="3" id="KW-0456">Lyase</keyword>
<sequence>MAAMNLTACALTPEAFAPFGRVLNLMAGGDDGLVRTDGPGWQDCYTKTPLIGTNGSLGLTRSGGTPFDLRQMERHTNTEEALFCLDAPIVLAVAPAGDRQQPESADVRAFIIPKGVAVVLDAGTWHDACRGLDRPVAYYWMATVGTGTEWRDVAGGPLTVECGAQP</sequence>
<reference evidence="5 6" key="1">
    <citation type="submission" date="2017-08" db="EMBL/GenBank/DDBJ databases">
        <title>Infants hospitalized years apart are colonized by the same room-sourced microbial strains.</title>
        <authorList>
            <person name="Brooks B."/>
            <person name="Olm M.R."/>
            <person name="Firek B.A."/>
            <person name="Baker R."/>
            <person name="Thomas B.C."/>
            <person name="Morowitz M.J."/>
            <person name="Banfield J.F."/>
        </authorList>
    </citation>
    <scope>NUCLEOTIDE SEQUENCE [LARGE SCALE GENOMIC DNA]</scope>
    <source>
        <strain evidence="5">S2_003_000_R2_11</strain>
    </source>
</reference>
<dbReference type="Pfam" id="PF04115">
    <property type="entry name" value="Ureidogly_lyase"/>
    <property type="match status" value="1"/>
</dbReference>
<comment type="caution">
    <text evidence="5">The sequence shown here is derived from an EMBL/GenBank/DDBJ whole genome shotgun (WGS) entry which is preliminary data.</text>
</comment>
<comment type="catalytic activity">
    <reaction evidence="4">
        <text>(S)-ureidoglycolate = urea + glyoxylate</text>
        <dbReference type="Rhea" id="RHEA:11304"/>
        <dbReference type="ChEBI" id="CHEBI:16199"/>
        <dbReference type="ChEBI" id="CHEBI:36655"/>
        <dbReference type="ChEBI" id="CHEBI:57296"/>
        <dbReference type="EC" id="4.3.2.3"/>
    </reaction>
</comment>
<organism evidence="5 6">
    <name type="scientific">Cereibacter sphaeroides</name>
    <name type="common">Rhodobacter sphaeroides</name>
    <dbReference type="NCBI Taxonomy" id="1063"/>
    <lineage>
        <taxon>Bacteria</taxon>
        <taxon>Pseudomonadati</taxon>
        <taxon>Pseudomonadota</taxon>
        <taxon>Alphaproteobacteria</taxon>
        <taxon>Rhodobacterales</taxon>
        <taxon>Paracoccaceae</taxon>
        <taxon>Cereibacter</taxon>
    </lineage>
</organism>
<dbReference type="Proteomes" id="UP000248975">
    <property type="component" value="Unassembled WGS sequence"/>
</dbReference>
<evidence type="ECO:0000256" key="3">
    <source>
        <dbReference type="ARBA" id="ARBA00023239"/>
    </source>
</evidence>
<gene>
    <name evidence="5" type="ORF">DI533_17505</name>
</gene>
<accession>A0A2W5TYJ9</accession>
<dbReference type="EMBL" id="QFQS01000005">
    <property type="protein sequence ID" value="PZQ95843.1"/>
    <property type="molecule type" value="Genomic_DNA"/>
</dbReference>
<protein>
    <recommendedName>
        <fullName evidence="7">Ureidoglycolate hydrolase</fullName>
    </recommendedName>
</protein>
<evidence type="ECO:0000313" key="5">
    <source>
        <dbReference type="EMBL" id="PZQ95843.1"/>
    </source>
</evidence>
<evidence type="ECO:0000256" key="2">
    <source>
        <dbReference type="ARBA" id="ARBA00022631"/>
    </source>
</evidence>
<dbReference type="GO" id="GO:0050385">
    <property type="term" value="F:ureidoglycolate lyase activity"/>
    <property type="evidence" value="ECO:0007669"/>
    <property type="project" value="UniProtKB-EC"/>
</dbReference>
<dbReference type="SUPFAM" id="SSF51182">
    <property type="entry name" value="RmlC-like cupins"/>
    <property type="match status" value="1"/>
</dbReference>
<dbReference type="InterPro" id="IPR007247">
    <property type="entry name" value="Ureidogly_lyase"/>
</dbReference>
<dbReference type="GO" id="GO:0006144">
    <property type="term" value="P:purine nucleobase metabolic process"/>
    <property type="evidence" value="ECO:0007669"/>
    <property type="project" value="UniProtKB-KW"/>
</dbReference>
<dbReference type="AlphaFoldDB" id="A0A2W5TYJ9"/>
<name>A0A2W5TYJ9_CERSP</name>
<keyword evidence="2" id="KW-0659">Purine metabolism</keyword>
<dbReference type="GO" id="GO:0004848">
    <property type="term" value="F:ureidoglycolate hydrolase activity"/>
    <property type="evidence" value="ECO:0007669"/>
    <property type="project" value="InterPro"/>
</dbReference>
<evidence type="ECO:0000256" key="1">
    <source>
        <dbReference type="ARBA" id="ARBA00011738"/>
    </source>
</evidence>
<evidence type="ECO:0008006" key="7">
    <source>
        <dbReference type="Google" id="ProtNLM"/>
    </source>
</evidence>